<accession>X1FML4</accession>
<reference evidence="1" key="1">
    <citation type="journal article" date="2014" name="Front. Microbiol.">
        <title>High frequency of phylogenetically diverse reductive dehalogenase-homologous genes in deep subseafloor sedimentary metagenomes.</title>
        <authorList>
            <person name="Kawai M."/>
            <person name="Futagami T."/>
            <person name="Toyoda A."/>
            <person name="Takaki Y."/>
            <person name="Nishi S."/>
            <person name="Hori S."/>
            <person name="Arai W."/>
            <person name="Tsubouchi T."/>
            <person name="Morono Y."/>
            <person name="Uchiyama I."/>
            <person name="Ito T."/>
            <person name="Fujiyama A."/>
            <person name="Inagaki F."/>
            <person name="Takami H."/>
        </authorList>
    </citation>
    <scope>NUCLEOTIDE SEQUENCE</scope>
    <source>
        <strain evidence="1">Expedition CK06-06</strain>
    </source>
</reference>
<protein>
    <submittedName>
        <fullName evidence="1">Uncharacterized protein</fullName>
    </submittedName>
</protein>
<feature type="non-terminal residue" evidence="1">
    <location>
        <position position="1"/>
    </location>
</feature>
<name>X1FML4_9ZZZZ</name>
<comment type="caution">
    <text evidence="1">The sequence shown here is derived from an EMBL/GenBank/DDBJ whole genome shotgun (WGS) entry which is preliminary data.</text>
</comment>
<proteinExistence type="predicted"/>
<gene>
    <name evidence="1" type="ORF">S03H2_17334</name>
</gene>
<evidence type="ECO:0000313" key="1">
    <source>
        <dbReference type="EMBL" id="GAH46217.1"/>
    </source>
</evidence>
<organism evidence="1">
    <name type="scientific">marine sediment metagenome</name>
    <dbReference type="NCBI Taxonomy" id="412755"/>
    <lineage>
        <taxon>unclassified sequences</taxon>
        <taxon>metagenomes</taxon>
        <taxon>ecological metagenomes</taxon>
    </lineage>
</organism>
<dbReference type="EMBL" id="BARU01008931">
    <property type="protein sequence ID" value="GAH46217.1"/>
    <property type="molecule type" value="Genomic_DNA"/>
</dbReference>
<sequence>VDGEFSIKGKDDCKDMKLGIQALKAIQRHRHTNMPAAFIVLEGETPEEE</sequence>
<dbReference type="AlphaFoldDB" id="X1FML4"/>